<sequence>MVIEMADKTRSTPRGIVENLLVRIDKLFFPVDFVILDMFTDLRMPIILERPPLATAHAKVDIFRKSISLEVGNEKVVFKIKKITTPVESACAIRNEVSIPDDDLMKIDHDFICLGITGGIEYRWNMIDQGEPWDVDKLKKLSNMVKSSFIPLKWKVHWYTIGPGESYTKVRILEIDEIPGSNTNVIIVRAGQMEEMDIDGSVQKET</sequence>
<gene>
    <name evidence="1" type="ORF">Tco_0653530</name>
</gene>
<dbReference type="PANTHER" id="PTHR33067">
    <property type="entry name" value="RNA-DIRECTED DNA POLYMERASE-RELATED"/>
    <property type="match status" value="1"/>
</dbReference>
<evidence type="ECO:0000313" key="1">
    <source>
        <dbReference type="EMBL" id="GJS58746.1"/>
    </source>
</evidence>
<name>A0ABQ4X0N0_9ASTR</name>
<comment type="caution">
    <text evidence="1">The sequence shown here is derived from an EMBL/GenBank/DDBJ whole genome shotgun (WGS) entry which is preliminary data.</text>
</comment>
<dbReference type="Proteomes" id="UP001151760">
    <property type="component" value="Unassembled WGS sequence"/>
</dbReference>
<dbReference type="EMBL" id="BQNB010009101">
    <property type="protein sequence ID" value="GJS58746.1"/>
    <property type="molecule type" value="Genomic_DNA"/>
</dbReference>
<protein>
    <submittedName>
        <fullName evidence="1">Zinc knuckle CX2CX4HX4C containing protein</fullName>
    </submittedName>
</protein>
<dbReference type="Gene3D" id="2.40.70.10">
    <property type="entry name" value="Acid Proteases"/>
    <property type="match status" value="1"/>
</dbReference>
<evidence type="ECO:0000313" key="2">
    <source>
        <dbReference type="Proteomes" id="UP001151760"/>
    </source>
</evidence>
<dbReference type="InterPro" id="IPR021109">
    <property type="entry name" value="Peptidase_aspartic_dom_sf"/>
</dbReference>
<dbReference type="PANTHER" id="PTHR33067:SF35">
    <property type="entry name" value="ASPARTIC PEPTIDASE DDI1-TYPE DOMAIN-CONTAINING PROTEIN"/>
    <property type="match status" value="1"/>
</dbReference>
<accession>A0ABQ4X0N0</accession>
<reference evidence="1" key="1">
    <citation type="journal article" date="2022" name="Int. J. Mol. Sci.">
        <title>Draft Genome of Tanacetum Coccineum: Genomic Comparison of Closely Related Tanacetum-Family Plants.</title>
        <authorList>
            <person name="Yamashiro T."/>
            <person name="Shiraishi A."/>
            <person name="Nakayama K."/>
            <person name="Satake H."/>
        </authorList>
    </citation>
    <scope>NUCLEOTIDE SEQUENCE</scope>
</reference>
<proteinExistence type="predicted"/>
<reference evidence="1" key="2">
    <citation type="submission" date="2022-01" db="EMBL/GenBank/DDBJ databases">
        <authorList>
            <person name="Yamashiro T."/>
            <person name="Shiraishi A."/>
            <person name="Satake H."/>
            <person name="Nakayama K."/>
        </authorList>
    </citation>
    <scope>NUCLEOTIDE SEQUENCE</scope>
</reference>
<keyword evidence="2" id="KW-1185">Reference proteome</keyword>
<organism evidence="1 2">
    <name type="scientific">Tanacetum coccineum</name>
    <dbReference type="NCBI Taxonomy" id="301880"/>
    <lineage>
        <taxon>Eukaryota</taxon>
        <taxon>Viridiplantae</taxon>
        <taxon>Streptophyta</taxon>
        <taxon>Embryophyta</taxon>
        <taxon>Tracheophyta</taxon>
        <taxon>Spermatophyta</taxon>
        <taxon>Magnoliopsida</taxon>
        <taxon>eudicotyledons</taxon>
        <taxon>Gunneridae</taxon>
        <taxon>Pentapetalae</taxon>
        <taxon>asterids</taxon>
        <taxon>campanulids</taxon>
        <taxon>Asterales</taxon>
        <taxon>Asteraceae</taxon>
        <taxon>Asteroideae</taxon>
        <taxon>Anthemideae</taxon>
        <taxon>Anthemidinae</taxon>
        <taxon>Tanacetum</taxon>
    </lineage>
</organism>